<dbReference type="Gene3D" id="2.60.40.1120">
    <property type="entry name" value="Carboxypeptidase-like, regulatory domain"/>
    <property type="match status" value="1"/>
</dbReference>
<accession>A0A5B2XPU3</accession>
<dbReference type="InterPro" id="IPR013783">
    <property type="entry name" value="Ig-like_fold"/>
</dbReference>
<dbReference type="SUPFAM" id="SSF117074">
    <property type="entry name" value="Hypothetical protein PA1324"/>
    <property type="match status" value="2"/>
</dbReference>
<dbReference type="Proteomes" id="UP000323454">
    <property type="component" value="Unassembled WGS sequence"/>
</dbReference>
<keyword evidence="5" id="KW-1133">Transmembrane helix</keyword>
<evidence type="ECO:0000256" key="1">
    <source>
        <dbReference type="ARBA" id="ARBA00007257"/>
    </source>
</evidence>
<name>A0A5B2XPU3_9PSEU</name>
<comment type="caution">
    <text evidence="7">The sequence shown here is derived from an EMBL/GenBank/DDBJ whole genome shotgun (WGS) entry which is preliminary data.</text>
</comment>
<feature type="chain" id="PRO_5023109932" evidence="6">
    <location>
        <begin position="34"/>
        <end position="631"/>
    </location>
</feature>
<gene>
    <name evidence="7" type="ORF">F0L68_07340</name>
</gene>
<feature type="region of interest" description="Disordered" evidence="4">
    <location>
        <begin position="34"/>
        <end position="106"/>
    </location>
</feature>
<feature type="transmembrane region" description="Helical" evidence="5">
    <location>
        <begin position="603"/>
        <end position="624"/>
    </location>
</feature>
<dbReference type="RefSeq" id="WP_149848676.1">
    <property type="nucleotide sequence ID" value="NZ_VUOB01000010.1"/>
</dbReference>
<dbReference type="EMBL" id="VUOB01000010">
    <property type="protein sequence ID" value="KAA2264879.1"/>
    <property type="molecule type" value="Genomic_DNA"/>
</dbReference>
<evidence type="ECO:0000313" key="8">
    <source>
        <dbReference type="Proteomes" id="UP000323454"/>
    </source>
</evidence>
<evidence type="ECO:0000256" key="6">
    <source>
        <dbReference type="SAM" id="SignalP"/>
    </source>
</evidence>
<keyword evidence="8" id="KW-1185">Reference proteome</keyword>
<protein>
    <submittedName>
        <fullName evidence="7">LPXTG cell wall anchor domain-containing protein</fullName>
    </submittedName>
</protein>
<keyword evidence="5" id="KW-0812">Transmembrane</keyword>
<dbReference type="PANTHER" id="PTHR36108:SF13">
    <property type="entry name" value="COLOSSIN-B-RELATED"/>
    <property type="match status" value="1"/>
</dbReference>
<evidence type="ECO:0000256" key="2">
    <source>
        <dbReference type="ARBA" id="ARBA00022525"/>
    </source>
</evidence>
<evidence type="ECO:0000256" key="3">
    <source>
        <dbReference type="ARBA" id="ARBA00022729"/>
    </source>
</evidence>
<dbReference type="NCBIfam" id="TIGR01167">
    <property type="entry name" value="LPXTG_anchor"/>
    <property type="match status" value="1"/>
</dbReference>
<evidence type="ECO:0000313" key="7">
    <source>
        <dbReference type="EMBL" id="KAA2264879.1"/>
    </source>
</evidence>
<dbReference type="GO" id="GO:0005975">
    <property type="term" value="P:carbohydrate metabolic process"/>
    <property type="evidence" value="ECO:0007669"/>
    <property type="project" value="UniProtKB-ARBA"/>
</dbReference>
<dbReference type="PANTHER" id="PTHR36108">
    <property type="entry name" value="COLOSSIN-B-RELATED"/>
    <property type="match status" value="1"/>
</dbReference>
<feature type="signal peptide" evidence="6">
    <location>
        <begin position="1"/>
        <end position="33"/>
    </location>
</feature>
<keyword evidence="3 6" id="KW-0732">Signal</keyword>
<evidence type="ECO:0000256" key="5">
    <source>
        <dbReference type="SAM" id="Phobius"/>
    </source>
</evidence>
<evidence type="ECO:0000256" key="4">
    <source>
        <dbReference type="SAM" id="MobiDB-lite"/>
    </source>
</evidence>
<dbReference type="AlphaFoldDB" id="A0A5B2XPU3"/>
<keyword evidence="2" id="KW-0964">Secreted</keyword>
<comment type="similarity">
    <text evidence="1">Belongs to the serine-aspartate repeat-containing protein (SDr) family.</text>
</comment>
<dbReference type="OrthoDB" id="3694469at2"/>
<reference evidence="7 8" key="2">
    <citation type="submission" date="2019-09" db="EMBL/GenBank/DDBJ databases">
        <authorList>
            <person name="Jin C."/>
        </authorList>
    </citation>
    <scope>NUCLEOTIDE SEQUENCE [LARGE SCALE GENOMIC DNA]</scope>
    <source>
        <strain evidence="7 8">AN110305</strain>
    </source>
</reference>
<proteinExistence type="inferred from homology"/>
<keyword evidence="5" id="KW-0472">Membrane</keyword>
<dbReference type="Gene3D" id="2.60.40.10">
    <property type="entry name" value="Immunoglobulins"/>
    <property type="match status" value="2"/>
</dbReference>
<sequence>MSRRPLGRVARRCGALALALSLGGALIAPAAFADPAPSTEQSAAPSSSAVAAPSSSAPSTGATSSSAPSSSAPSSGTPSSGTASSAPSAEQSSQSAPPKQPDALPTGAHVTLSAAVDTSHPVLVGDPISVTLTVTNTGTAAATEVGGWASGVSGSYVSYTSYDGFQATGPDDHGVTIEAGASRVYHLIGKVSYWNQGLPRVRYTVNAHNDVRPYQDHVAELTLPIVDPASAKGTASGIVFGDRNGNGTFDEGEGLAGVEVAVSGTIGDHSPKAITDASGRFTIPNLPVQQYSLYVNQLPDGWIQPSGSGSTTVEVDGSDRSANLRLRTVRPLSDQLHAKLELDKDTYQPGDTAHVRITLSNTGTVTISGIRGYFDGYGGAPQHLRGYMDWTQFADNGPGVTLNAGETRVFDVTGTVPQESTKYGYVSVDAVFEPGPGGPGPVGGPTVFVSAKVPGPHADKKLRIFYDRNDNYTLDPGEEIANVKVGLVDPGSGNVVAKAMADAEGRVVFKDLPPGLYEVRVFGPWAYADQWKYAVVGTCTYQCQGEEYMRFKPGPDVPETDVVPPAPVTQQPVQPVANVSDVAANTAKPADDTTTLANTGASVIGLSVGGLAVLAAGLGAVLFARRRRVTS</sequence>
<organism evidence="7 8">
    <name type="scientific">Solihabitans fulvus</name>
    <dbReference type="NCBI Taxonomy" id="1892852"/>
    <lineage>
        <taxon>Bacteria</taxon>
        <taxon>Bacillati</taxon>
        <taxon>Actinomycetota</taxon>
        <taxon>Actinomycetes</taxon>
        <taxon>Pseudonocardiales</taxon>
        <taxon>Pseudonocardiaceae</taxon>
        <taxon>Solihabitans</taxon>
    </lineage>
</organism>
<reference evidence="7 8" key="1">
    <citation type="submission" date="2019-09" db="EMBL/GenBank/DDBJ databases">
        <title>Goodfellowia gen. nov., a new genus of the Pseudonocardineae related to Actinoalloteichus, containing Goodfellowia coeruleoviolacea gen. nov., comb. nov. gen. nov., comb. nov.</title>
        <authorList>
            <person name="Labeda D."/>
        </authorList>
    </citation>
    <scope>NUCLEOTIDE SEQUENCE [LARGE SCALE GENOMIC DNA]</scope>
    <source>
        <strain evidence="7 8">AN110305</strain>
    </source>
</reference>
<feature type="compositionally biased region" description="Low complexity" evidence="4">
    <location>
        <begin position="34"/>
        <end position="97"/>
    </location>
</feature>